<keyword evidence="3" id="KW-1185">Reference proteome</keyword>
<feature type="compositionally biased region" description="Polar residues" evidence="1">
    <location>
        <begin position="328"/>
        <end position="353"/>
    </location>
</feature>
<dbReference type="EMBL" id="CAUWAG010000004">
    <property type="protein sequence ID" value="CAJ2502455.1"/>
    <property type="molecule type" value="Genomic_DNA"/>
</dbReference>
<sequence>MSSTASAFARLKPHSLSSRTVFVKCIPAPVSFSERRAVYTALQKVSFETIETFKKLEDNSCFIAVTTKPGTAAALVNDSPLTRTIISHQQDADAAASPGRASWGSEFDLRGSITEPVSPLPANKATQATAASADLGLSHKTFTLRIFPANTSYNHVEEVKKSPLHGPWPDNDVSETFVSAALNRIIPAGAMAPALRDWQTANQLTRESTSFAGEGREGAAHALMGKKRLSEREHFLLERIRRRQQAEGIPTVMKSLALFADLSAARSRPSKTSRESPQHYMAPEESVERPVELPSNEVSSAQHGTLLDDDAFKELLMKAEENSHHDGTQPQLSRHNTVSNGSHTTLDSQTPTSGGLAKEEPLLDNAESKKLLKEDEETAPQLPKESKNSFSDQANSAKRGPLLDGAAFNKLLEQED</sequence>
<comment type="caution">
    <text evidence="2">The sequence shown here is derived from an EMBL/GenBank/DDBJ whole genome shotgun (WGS) entry which is preliminary data.</text>
</comment>
<gene>
    <name evidence="2" type="ORF">KHLLAP_LOCUS2923</name>
</gene>
<name>A0AAI8YF45_9PEZI</name>
<reference evidence="2" key="1">
    <citation type="submission" date="2023-10" db="EMBL/GenBank/DDBJ databases">
        <authorList>
            <person name="Hackl T."/>
        </authorList>
    </citation>
    <scope>NUCLEOTIDE SEQUENCE</scope>
</reference>
<proteinExistence type="predicted"/>
<dbReference type="Proteomes" id="UP001295740">
    <property type="component" value="Unassembled WGS sequence"/>
</dbReference>
<evidence type="ECO:0000313" key="3">
    <source>
        <dbReference type="Proteomes" id="UP001295740"/>
    </source>
</evidence>
<evidence type="ECO:0000256" key="1">
    <source>
        <dbReference type="SAM" id="MobiDB-lite"/>
    </source>
</evidence>
<feature type="region of interest" description="Disordered" evidence="1">
    <location>
        <begin position="321"/>
        <end position="416"/>
    </location>
</feature>
<feature type="compositionally biased region" description="Basic and acidic residues" evidence="1">
    <location>
        <begin position="357"/>
        <end position="373"/>
    </location>
</feature>
<protein>
    <submittedName>
        <fullName evidence="2">Uu.00g098490.m01.CDS01</fullName>
    </submittedName>
</protein>
<accession>A0AAI8YF45</accession>
<evidence type="ECO:0000313" key="2">
    <source>
        <dbReference type="EMBL" id="CAJ2502455.1"/>
    </source>
</evidence>
<organism evidence="2 3">
    <name type="scientific">Anthostomella pinea</name>
    <dbReference type="NCBI Taxonomy" id="933095"/>
    <lineage>
        <taxon>Eukaryota</taxon>
        <taxon>Fungi</taxon>
        <taxon>Dikarya</taxon>
        <taxon>Ascomycota</taxon>
        <taxon>Pezizomycotina</taxon>
        <taxon>Sordariomycetes</taxon>
        <taxon>Xylariomycetidae</taxon>
        <taxon>Xylariales</taxon>
        <taxon>Xylariaceae</taxon>
        <taxon>Anthostomella</taxon>
    </lineage>
</organism>
<dbReference type="AlphaFoldDB" id="A0AAI8YF45"/>
<feature type="region of interest" description="Disordered" evidence="1">
    <location>
        <begin position="265"/>
        <end position="304"/>
    </location>
</feature>